<comment type="caution">
    <text evidence="10">The sequence shown here is derived from an EMBL/GenBank/DDBJ whole genome shotgun (WGS) entry which is preliminary data.</text>
</comment>
<dbReference type="OrthoDB" id="6161426at2759"/>
<evidence type="ECO:0000259" key="8">
    <source>
        <dbReference type="PROSITE" id="PS50119"/>
    </source>
</evidence>
<dbReference type="Pfam" id="PF01661">
    <property type="entry name" value="Macro"/>
    <property type="match status" value="2"/>
</dbReference>
<dbReference type="AlphaFoldDB" id="A0A8B6D937"/>
<dbReference type="GO" id="GO:0005737">
    <property type="term" value="C:cytoplasm"/>
    <property type="evidence" value="ECO:0007669"/>
    <property type="project" value="TreeGrafter"/>
</dbReference>
<feature type="domain" description="B box-type" evidence="8">
    <location>
        <begin position="61"/>
        <end position="101"/>
    </location>
</feature>
<dbReference type="GO" id="GO:0070212">
    <property type="term" value="P:protein poly-ADP-ribosylation"/>
    <property type="evidence" value="ECO:0007669"/>
    <property type="project" value="TreeGrafter"/>
</dbReference>
<keyword evidence="3" id="KW-0808">Transferase</keyword>
<keyword evidence="5" id="KW-0539">Nucleus</keyword>
<keyword evidence="6" id="KW-0479">Metal-binding</keyword>
<dbReference type="SUPFAM" id="SSF52949">
    <property type="entry name" value="Macro domain-like"/>
    <property type="match status" value="2"/>
</dbReference>
<dbReference type="InterPro" id="IPR043472">
    <property type="entry name" value="Macro_dom-like"/>
</dbReference>
<evidence type="ECO:0000313" key="11">
    <source>
        <dbReference type="Proteomes" id="UP000596742"/>
    </source>
</evidence>
<comment type="subcellular location">
    <subcellularLocation>
        <location evidence="1">Nucleus</location>
    </subcellularLocation>
</comment>
<dbReference type="GO" id="GO:1990404">
    <property type="term" value="F:NAD+-protein mono-ADP-ribosyltransferase activity"/>
    <property type="evidence" value="ECO:0007669"/>
    <property type="project" value="TreeGrafter"/>
</dbReference>
<keyword evidence="6" id="KW-0863">Zinc-finger</keyword>
<dbReference type="GO" id="GO:0003714">
    <property type="term" value="F:transcription corepressor activity"/>
    <property type="evidence" value="ECO:0007669"/>
    <property type="project" value="TreeGrafter"/>
</dbReference>
<dbReference type="SUPFAM" id="SSF57845">
    <property type="entry name" value="B-box zinc-binding domain"/>
    <property type="match status" value="1"/>
</dbReference>
<evidence type="ECO:0000256" key="5">
    <source>
        <dbReference type="ARBA" id="ARBA00023242"/>
    </source>
</evidence>
<dbReference type="InterPro" id="IPR002589">
    <property type="entry name" value="Macro_dom"/>
</dbReference>
<feature type="compositionally biased region" description="Basic and acidic residues" evidence="7">
    <location>
        <begin position="513"/>
        <end position="525"/>
    </location>
</feature>
<evidence type="ECO:0000259" key="9">
    <source>
        <dbReference type="PROSITE" id="PS51154"/>
    </source>
</evidence>
<keyword evidence="6" id="KW-0862">Zinc</keyword>
<proteinExistence type="predicted"/>
<keyword evidence="11" id="KW-1185">Reference proteome</keyword>
<evidence type="ECO:0000256" key="6">
    <source>
        <dbReference type="PROSITE-ProRule" id="PRU00024"/>
    </source>
</evidence>
<feature type="domain" description="Macro" evidence="9">
    <location>
        <begin position="312"/>
        <end position="497"/>
    </location>
</feature>
<dbReference type="CDD" id="cd02907">
    <property type="entry name" value="Macro_Af1521_BAL-like"/>
    <property type="match status" value="1"/>
</dbReference>
<dbReference type="InterPro" id="IPR052056">
    <property type="entry name" value="Mono-ARTD/PARP"/>
</dbReference>
<dbReference type="PANTHER" id="PTHR14453">
    <property type="entry name" value="PARP/ZINC FINGER CCCH TYPE DOMAIN CONTAINING PROTEIN"/>
    <property type="match status" value="1"/>
</dbReference>
<evidence type="ECO:0000313" key="10">
    <source>
        <dbReference type="EMBL" id="VDI15797.1"/>
    </source>
</evidence>
<dbReference type="GO" id="GO:0003950">
    <property type="term" value="F:NAD+ poly-ADP-ribosyltransferase activity"/>
    <property type="evidence" value="ECO:0007669"/>
    <property type="project" value="TreeGrafter"/>
</dbReference>
<dbReference type="GO" id="GO:0008270">
    <property type="term" value="F:zinc ion binding"/>
    <property type="evidence" value="ECO:0007669"/>
    <property type="project" value="UniProtKB-KW"/>
</dbReference>
<gene>
    <name evidence="10" type="ORF">MGAL_10B047881</name>
</gene>
<evidence type="ECO:0000256" key="2">
    <source>
        <dbReference type="ARBA" id="ARBA00022676"/>
    </source>
</evidence>
<dbReference type="PROSITE" id="PS51154">
    <property type="entry name" value="MACRO"/>
    <property type="match status" value="2"/>
</dbReference>
<dbReference type="SMART" id="SM00506">
    <property type="entry name" value="A1pp"/>
    <property type="match status" value="2"/>
</dbReference>
<organism evidence="10 11">
    <name type="scientific">Mytilus galloprovincialis</name>
    <name type="common">Mediterranean mussel</name>
    <dbReference type="NCBI Taxonomy" id="29158"/>
    <lineage>
        <taxon>Eukaryota</taxon>
        <taxon>Metazoa</taxon>
        <taxon>Spiralia</taxon>
        <taxon>Lophotrochozoa</taxon>
        <taxon>Mollusca</taxon>
        <taxon>Bivalvia</taxon>
        <taxon>Autobranchia</taxon>
        <taxon>Pteriomorphia</taxon>
        <taxon>Mytilida</taxon>
        <taxon>Mytiloidea</taxon>
        <taxon>Mytilidae</taxon>
        <taxon>Mytilinae</taxon>
        <taxon>Mytilus</taxon>
    </lineage>
</organism>
<dbReference type="PROSITE" id="PS50119">
    <property type="entry name" value="ZF_BBOX"/>
    <property type="match status" value="2"/>
</dbReference>
<dbReference type="PANTHER" id="PTHR14453:SF67">
    <property type="entry name" value="POLY [ADP-RIBOSE] POLYMERASE"/>
    <property type="match status" value="1"/>
</dbReference>
<keyword evidence="4" id="KW-0520">NAD</keyword>
<protein>
    <recommendedName>
        <fullName evidence="12">Macro domain-containing protein</fullName>
    </recommendedName>
</protein>
<dbReference type="Gene3D" id="3.30.160.60">
    <property type="entry name" value="Classic Zinc Finger"/>
    <property type="match status" value="1"/>
</dbReference>
<dbReference type="Pfam" id="PF00643">
    <property type="entry name" value="zf-B_box"/>
    <property type="match status" value="1"/>
</dbReference>
<feature type="region of interest" description="Disordered" evidence="7">
    <location>
        <begin position="500"/>
        <end position="526"/>
    </location>
</feature>
<keyword evidence="2" id="KW-0328">Glycosyltransferase</keyword>
<evidence type="ECO:0008006" key="12">
    <source>
        <dbReference type="Google" id="ProtNLM"/>
    </source>
</evidence>
<dbReference type="InterPro" id="IPR000315">
    <property type="entry name" value="Znf_B-box"/>
</dbReference>
<feature type="domain" description="B box-type" evidence="8">
    <location>
        <begin position="13"/>
        <end position="54"/>
    </location>
</feature>
<reference evidence="10" key="1">
    <citation type="submission" date="2018-11" db="EMBL/GenBank/DDBJ databases">
        <authorList>
            <person name="Alioto T."/>
            <person name="Alioto T."/>
        </authorList>
    </citation>
    <scope>NUCLEOTIDE SEQUENCE</scope>
</reference>
<evidence type="ECO:0000256" key="4">
    <source>
        <dbReference type="ARBA" id="ARBA00023027"/>
    </source>
</evidence>
<dbReference type="Proteomes" id="UP000596742">
    <property type="component" value="Unassembled WGS sequence"/>
</dbReference>
<dbReference type="GO" id="GO:0010629">
    <property type="term" value="P:negative regulation of gene expression"/>
    <property type="evidence" value="ECO:0007669"/>
    <property type="project" value="TreeGrafter"/>
</dbReference>
<dbReference type="SMART" id="SM00336">
    <property type="entry name" value="BBOX"/>
    <property type="match status" value="2"/>
</dbReference>
<accession>A0A8B6D937</accession>
<dbReference type="Gene3D" id="3.40.220.10">
    <property type="entry name" value="Leucine Aminopeptidase, subunit E, domain 1"/>
    <property type="match status" value="2"/>
</dbReference>
<dbReference type="EMBL" id="UYJE01003019">
    <property type="protein sequence ID" value="VDI15797.1"/>
    <property type="molecule type" value="Genomic_DNA"/>
</dbReference>
<evidence type="ECO:0000256" key="7">
    <source>
        <dbReference type="SAM" id="MobiDB-lite"/>
    </source>
</evidence>
<dbReference type="GO" id="GO:0005634">
    <property type="term" value="C:nucleus"/>
    <property type="evidence" value="ECO:0007669"/>
    <property type="project" value="UniProtKB-SubCell"/>
</dbReference>
<feature type="domain" description="Macro" evidence="9">
    <location>
        <begin position="538"/>
        <end position="727"/>
    </location>
</feature>
<name>A0A8B6D937_MYTGA</name>
<evidence type="ECO:0000256" key="1">
    <source>
        <dbReference type="ARBA" id="ARBA00004123"/>
    </source>
</evidence>
<dbReference type="CDD" id="cd19757">
    <property type="entry name" value="Bbox1"/>
    <property type="match status" value="1"/>
</dbReference>
<sequence length="747" mass="82812">MATSMAQAPLPNCEICEQNIGRRYCIDCEQYFCKTCEEFHLKSKSCRDHVFQDLRQINPKEKKVKCKEHNENMTYYCTTCSMLVCKICLPNRHTKHDFTLPSEAALKFKTDLEPHIEQMKTVVISIGQQRTTLEGKTNQFINSNERIVNAIKQKGSELKDIVDKIVYGKVANVTTEEQVNLQKKIEEERILKNTQERAEMVLLKVINAVENQGDTMLLNSHQSLQQAIQSMSDITKSDLEFPTLTFEDGSLDEIILTEMIGNVIISKTNLVNNAHGKSRLKQVGIQAGVVTSSNEDEVSYGKHIRSKSTGLDERAVYTASGGQEVIVVKGDITGLDVDVIVNGANRYLNHSDGLAKVLITKGGKSIQDECDQYTRYQGPLSEGECYSSKPGTLKCHMIVHAVGPSWQGGYNREEDLLQKCVKRAIVETEKNKYTTIAIPALCTGIFGYPAHQATRAIAQAVRDYFKRSKTSTVKTVCLCDVNDSSIDLFVKAGDKMFDQGVDGGRRPSGGGNRHSDKAGIQKPKNELIQPSQKPVVDSNTMYSVDIGNLILKVYQGEITAVKVDVIVNGTNTDLDLDLTKGAVANAIRTKGGKELKYQLKSQKKAMGIYGIAVTTNTPSKSFPCGAVIHIDMTDLNSSGHAALNPVTLKDKVKKALKKTDELRKATVAFPALGTSNSNVTTKEAAEQMFKAVEKFNSKPVHYVKEVHVVIFQQQMKTDFMAAIKECVDNSTSNNKGYVRRFLNWFSG</sequence>
<evidence type="ECO:0000256" key="3">
    <source>
        <dbReference type="ARBA" id="ARBA00022679"/>
    </source>
</evidence>